<dbReference type="GO" id="GO:0004590">
    <property type="term" value="F:orotidine-5'-phosphate decarboxylase activity"/>
    <property type="evidence" value="ECO:0007669"/>
    <property type="project" value="UniProtKB-EC"/>
</dbReference>
<comment type="caution">
    <text evidence="11">The sequence shown here is derived from an EMBL/GenBank/DDBJ whole genome shotgun (WGS) entry which is preliminary data.</text>
</comment>
<dbReference type="GO" id="GO:0006221">
    <property type="term" value="P:pyrimidine nucleotide biosynthetic process"/>
    <property type="evidence" value="ECO:0007669"/>
    <property type="project" value="UniProtKB-KW"/>
</dbReference>
<organism evidence="11 12">
    <name type="scientific">Geodia barretti</name>
    <name type="common">Barrett's horny sponge</name>
    <dbReference type="NCBI Taxonomy" id="519541"/>
    <lineage>
        <taxon>Eukaryota</taxon>
        <taxon>Metazoa</taxon>
        <taxon>Porifera</taxon>
        <taxon>Demospongiae</taxon>
        <taxon>Heteroscleromorpha</taxon>
        <taxon>Tetractinellida</taxon>
        <taxon>Astrophorina</taxon>
        <taxon>Geodiidae</taxon>
        <taxon>Geodia</taxon>
    </lineage>
</organism>
<evidence type="ECO:0000256" key="8">
    <source>
        <dbReference type="ARBA" id="ARBA00033428"/>
    </source>
</evidence>
<dbReference type="Pfam" id="PF00215">
    <property type="entry name" value="OMPdecase"/>
    <property type="match status" value="1"/>
</dbReference>
<evidence type="ECO:0000256" key="6">
    <source>
        <dbReference type="ARBA" id="ARBA00022975"/>
    </source>
</evidence>
<dbReference type="Proteomes" id="UP001174909">
    <property type="component" value="Unassembled WGS sequence"/>
</dbReference>
<proteinExistence type="inferred from homology"/>
<keyword evidence="5" id="KW-0210">Decarboxylase</keyword>
<evidence type="ECO:0000313" key="12">
    <source>
        <dbReference type="Proteomes" id="UP001174909"/>
    </source>
</evidence>
<comment type="pathway">
    <text evidence="1">Pyrimidine metabolism; UMP biosynthesis via de novo pathway; UMP from orotate: step 2/2.</text>
</comment>
<dbReference type="EMBL" id="CASHTH010002870">
    <property type="protein sequence ID" value="CAI8036428.1"/>
    <property type="molecule type" value="Genomic_DNA"/>
</dbReference>
<accession>A0AA35WWH1</accession>
<evidence type="ECO:0000256" key="2">
    <source>
        <dbReference type="ARBA" id="ARBA00008847"/>
    </source>
</evidence>
<dbReference type="PANTHER" id="PTHR43375:SF1">
    <property type="entry name" value="OROTIDINE 5'-PHOSPHATE DECARBOXYLASE"/>
    <property type="match status" value="1"/>
</dbReference>
<dbReference type="EC" id="4.1.1.23" evidence="3"/>
<evidence type="ECO:0000256" key="9">
    <source>
        <dbReference type="ARBA" id="ARBA00049157"/>
    </source>
</evidence>
<dbReference type="SMART" id="SM00934">
    <property type="entry name" value="OMPdecase"/>
    <property type="match status" value="1"/>
</dbReference>
<keyword evidence="7" id="KW-0456">Lyase</keyword>
<protein>
    <recommendedName>
        <fullName evidence="4">Orotidine 5'-phosphate decarboxylase</fullName>
        <ecNumber evidence="3">4.1.1.23</ecNumber>
    </recommendedName>
    <alternativeName>
        <fullName evidence="8">OMP decarboxylase</fullName>
    </alternativeName>
</protein>
<comment type="catalytic activity">
    <reaction evidence="9">
        <text>orotidine 5'-phosphate + H(+) = UMP + CO2</text>
        <dbReference type="Rhea" id="RHEA:11596"/>
        <dbReference type="ChEBI" id="CHEBI:15378"/>
        <dbReference type="ChEBI" id="CHEBI:16526"/>
        <dbReference type="ChEBI" id="CHEBI:57538"/>
        <dbReference type="ChEBI" id="CHEBI:57865"/>
        <dbReference type="EC" id="4.1.1.23"/>
    </reaction>
</comment>
<dbReference type="AlphaFoldDB" id="A0AA35WWH1"/>
<evidence type="ECO:0000259" key="10">
    <source>
        <dbReference type="SMART" id="SM00934"/>
    </source>
</evidence>
<evidence type="ECO:0000256" key="3">
    <source>
        <dbReference type="ARBA" id="ARBA00012321"/>
    </source>
</evidence>
<name>A0AA35WWH1_GEOBA</name>
<dbReference type="InterPro" id="IPR011995">
    <property type="entry name" value="OMPdecase_type-2"/>
</dbReference>
<dbReference type="GO" id="GO:0006207">
    <property type="term" value="P:'de novo' pyrimidine nucleobase biosynthetic process"/>
    <property type="evidence" value="ECO:0007669"/>
    <property type="project" value="InterPro"/>
</dbReference>
<dbReference type="CDD" id="cd04725">
    <property type="entry name" value="OMP_decarboxylase_like"/>
    <property type="match status" value="1"/>
</dbReference>
<dbReference type="Gene3D" id="3.20.20.70">
    <property type="entry name" value="Aldolase class I"/>
    <property type="match status" value="1"/>
</dbReference>
<dbReference type="InterPro" id="IPR013785">
    <property type="entry name" value="Aldolase_TIM"/>
</dbReference>
<dbReference type="InterPro" id="IPR011060">
    <property type="entry name" value="RibuloseP-bd_barrel"/>
</dbReference>
<keyword evidence="12" id="KW-1185">Reference proteome</keyword>
<evidence type="ECO:0000256" key="7">
    <source>
        <dbReference type="ARBA" id="ARBA00023239"/>
    </source>
</evidence>
<gene>
    <name evidence="11" type="ORF">GBAR_LOCUS20408</name>
</gene>
<dbReference type="HAMAP" id="MF_01215">
    <property type="entry name" value="OMPdecase_type2"/>
    <property type="match status" value="1"/>
</dbReference>
<keyword evidence="6" id="KW-0665">Pyrimidine biosynthesis</keyword>
<comment type="similarity">
    <text evidence="2">Belongs to the OMP decarboxylase family. Type 2 subfamily.</text>
</comment>
<evidence type="ECO:0000313" key="11">
    <source>
        <dbReference type="EMBL" id="CAI8036428.1"/>
    </source>
</evidence>
<evidence type="ECO:0000256" key="1">
    <source>
        <dbReference type="ARBA" id="ARBA00004861"/>
    </source>
</evidence>
<reference evidence="11" key="1">
    <citation type="submission" date="2023-03" db="EMBL/GenBank/DDBJ databases">
        <authorList>
            <person name="Steffen K."/>
            <person name="Cardenas P."/>
        </authorList>
    </citation>
    <scope>NUCLEOTIDE SEQUENCE</scope>
</reference>
<feature type="domain" description="Orotidine 5'-phosphate decarboxylase" evidence="10">
    <location>
        <begin position="18"/>
        <end position="256"/>
    </location>
</feature>
<dbReference type="InterPro" id="IPR001754">
    <property type="entry name" value="OMPdeCOase_dom"/>
</dbReference>
<dbReference type="NCBIfam" id="TIGR02127">
    <property type="entry name" value="pyrF_sub2"/>
    <property type="match status" value="1"/>
</dbReference>
<dbReference type="PANTHER" id="PTHR43375">
    <property type="entry name" value="OROTIDINE 5'-PHOSPHATE DECARBOXYLASE"/>
    <property type="match status" value="1"/>
</dbReference>
<evidence type="ECO:0000256" key="4">
    <source>
        <dbReference type="ARBA" id="ARBA00021923"/>
    </source>
</evidence>
<dbReference type="SUPFAM" id="SSF51366">
    <property type="entry name" value="Ribulose-phoshate binding barrel"/>
    <property type="match status" value="1"/>
</dbReference>
<sequence>MPTFTERLRTASETARSLLCVGLDPDPARMPIADTIEFNRSIVSATADLVCAFKPNLAFYEALGLLGWRALEKTVQHIRAEAPHAIIIGDCKRGDIDSSAAAYATAMFDVWGFDGVTVNPWGGMDTVEPWLTKPEKGAFIWCRGSNRGAADIQDLAVSGVGNLTQPVYLRLARRSQQRASQGNLGLVVGATAPQQLADVRRICPDLPLLIPGIGAQGGDLADSVRCGVDSLGRLAVINASRSVIYASAGADYASAARHAASGLRDDINSTLDAIGLGWQ</sequence>
<evidence type="ECO:0000256" key="5">
    <source>
        <dbReference type="ARBA" id="ARBA00022793"/>
    </source>
</evidence>